<keyword evidence="5" id="KW-1185">Reference proteome</keyword>
<feature type="domain" description="TIR" evidence="2">
    <location>
        <begin position="501"/>
        <end position="630"/>
    </location>
</feature>
<dbReference type="GO" id="GO:0046961">
    <property type="term" value="F:proton-transporting ATPase activity, rotational mechanism"/>
    <property type="evidence" value="ECO:0007669"/>
    <property type="project" value="InterPro"/>
</dbReference>
<feature type="region of interest" description="Disordered" evidence="1">
    <location>
        <begin position="634"/>
        <end position="669"/>
    </location>
</feature>
<dbReference type="Proteomes" id="UP000663852">
    <property type="component" value="Unassembled WGS sequence"/>
</dbReference>
<comment type="caution">
    <text evidence="4">The sequence shown here is derived from an EMBL/GenBank/DDBJ whole genome shotgun (WGS) entry which is preliminary data.</text>
</comment>
<dbReference type="Pfam" id="PF03224">
    <property type="entry name" value="V-ATPase_H_N"/>
    <property type="match status" value="1"/>
</dbReference>
<evidence type="ECO:0000313" key="3">
    <source>
        <dbReference type="EMBL" id="CAF0804374.1"/>
    </source>
</evidence>
<proteinExistence type="predicted"/>
<dbReference type="EMBL" id="CAJNOJ010000013">
    <property type="protein sequence ID" value="CAF0804374.1"/>
    <property type="molecule type" value="Genomic_DNA"/>
</dbReference>
<accession>A0A815MD09</accession>
<evidence type="ECO:0000259" key="2">
    <source>
        <dbReference type="PROSITE" id="PS50104"/>
    </source>
</evidence>
<dbReference type="OrthoDB" id="1081807at2759"/>
<dbReference type="PROSITE" id="PS50104">
    <property type="entry name" value="TIR"/>
    <property type="match status" value="1"/>
</dbReference>
<dbReference type="AlphaFoldDB" id="A0A815MD09"/>
<dbReference type="EMBL" id="CAJNOR010003499">
    <property type="protein sequence ID" value="CAF1419930.1"/>
    <property type="molecule type" value="Genomic_DNA"/>
</dbReference>
<dbReference type="Proteomes" id="UP000663828">
    <property type="component" value="Unassembled WGS sequence"/>
</dbReference>
<dbReference type="SUPFAM" id="SSF52200">
    <property type="entry name" value="Toll/Interleukin receptor TIR domain"/>
    <property type="match status" value="1"/>
</dbReference>
<evidence type="ECO:0000313" key="4">
    <source>
        <dbReference type="EMBL" id="CAF1419930.1"/>
    </source>
</evidence>
<dbReference type="PANTHER" id="PTHR46270:SF2">
    <property type="entry name" value="TIR DOMAIN-CONTAINING PROTEIN"/>
    <property type="match status" value="1"/>
</dbReference>
<protein>
    <recommendedName>
        <fullName evidence="2">TIR domain-containing protein</fullName>
    </recommendedName>
</protein>
<gene>
    <name evidence="3" type="ORF">EDS130_LOCUS5017</name>
    <name evidence="4" type="ORF">XAT740_LOCUS35160</name>
</gene>
<dbReference type="Pfam" id="PF13676">
    <property type="entry name" value="TIR_2"/>
    <property type="match status" value="1"/>
</dbReference>
<dbReference type="InterPro" id="IPR016024">
    <property type="entry name" value="ARM-type_fold"/>
</dbReference>
<dbReference type="Gene3D" id="3.40.50.10140">
    <property type="entry name" value="Toll/interleukin-1 receptor homology (TIR) domain"/>
    <property type="match status" value="1"/>
</dbReference>
<dbReference type="InterPro" id="IPR035897">
    <property type="entry name" value="Toll_tir_struct_dom_sf"/>
</dbReference>
<evidence type="ECO:0000256" key="1">
    <source>
        <dbReference type="SAM" id="MobiDB-lite"/>
    </source>
</evidence>
<name>A0A815MD09_ADIRI</name>
<dbReference type="InterPro" id="IPR000157">
    <property type="entry name" value="TIR_dom"/>
</dbReference>
<evidence type="ECO:0000313" key="5">
    <source>
        <dbReference type="Proteomes" id="UP000663828"/>
    </source>
</evidence>
<feature type="compositionally biased region" description="Pro residues" evidence="1">
    <location>
        <begin position="650"/>
        <end position="667"/>
    </location>
</feature>
<feature type="region of interest" description="Disordered" evidence="1">
    <location>
        <begin position="476"/>
        <end position="495"/>
    </location>
</feature>
<sequence>MDSDKFSALLEGVKNKTTTVVDVCKNYNENNPPPKITDEQFQNELFFTEQFAGELGAILQIWFSDGSLDDDQKGAFAACAQFLLKLTQAQSNSHNWLKEQTALIDVTEKCINEIASYGYYVGVGGSEDPNLESFDWLIQAFEKVRCLQLLPMLVKSVSSRFYTEAMYQLSEKNALELSITQHFLLVTCPDYVLTCGSKKLHCLEIVNQMLAYYEEIYSEFLPHITEWTVPVMLCLMYPIKFILSNIRSLSFEQRKVIYDIILTILLNKSTIDSNIEPVRISLIHISLCLLTEIIRSDQRIANMVKNTSDKKPELIQVLNNLSKTEKSTQVQSEAIALKSLLIPEEEFLQENKAGEVTSVLLQNFNNATKDGNNEQVDEILNGLKVLVQNDDVKKEIIKQNGLPPIIKYAKTTNDNPLPLQITYAMTFNNDAKKFMIEDQEFVDHIKQLRDSEKKDISKVAHGIVWKLEGEEQFTKKREEKKQEEAAEGKKPDAADDGKRAFKNDIMISYCWAQKSLCHKIHDRLETDGYKAWLDRDEMHGSIIERMAEAIEQSQFVLICMSSNYKNSTNCKAEAEYAFNRKSSIVPLIVEPKYKADGWLGFLAGSKIYVDFAEKEDEEFEKAYELLIDELKRNGLGSAGDGDQPKNPTTTPVPEPPKPPEQPEPPPIQTKEYLTHDSALSWDETHVSEFLVDNKLDQLKHVCEGMNGETLLQFYQSCLTAPDKMYPLVNNPKEEHPVSMNTFFKFISTTKKHLPPPAPPKKVYFQYGFLYPPTKDTNASGQNNQVGQKK</sequence>
<dbReference type="InterPro" id="IPR011989">
    <property type="entry name" value="ARM-like"/>
</dbReference>
<organism evidence="4 5">
    <name type="scientific">Adineta ricciae</name>
    <name type="common">Rotifer</name>
    <dbReference type="NCBI Taxonomy" id="249248"/>
    <lineage>
        <taxon>Eukaryota</taxon>
        <taxon>Metazoa</taxon>
        <taxon>Spiralia</taxon>
        <taxon>Gnathifera</taxon>
        <taxon>Rotifera</taxon>
        <taxon>Eurotatoria</taxon>
        <taxon>Bdelloidea</taxon>
        <taxon>Adinetida</taxon>
        <taxon>Adinetidae</taxon>
        <taxon>Adineta</taxon>
    </lineage>
</organism>
<dbReference type="Gene3D" id="1.25.10.10">
    <property type="entry name" value="Leucine-rich Repeat Variant"/>
    <property type="match status" value="1"/>
</dbReference>
<reference evidence="4" key="1">
    <citation type="submission" date="2021-02" db="EMBL/GenBank/DDBJ databases">
        <authorList>
            <person name="Nowell W R."/>
        </authorList>
    </citation>
    <scope>NUCLEOTIDE SEQUENCE</scope>
</reference>
<dbReference type="SUPFAM" id="SSF48371">
    <property type="entry name" value="ARM repeat"/>
    <property type="match status" value="1"/>
</dbReference>
<dbReference type="PANTHER" id="PTHR46270">
    <property type="entry name" value="ARMADILLO-TYPE FOLD-RELATED"/>
    <property type="match status" value="1"/>
</dbReference>
<dbReference type="GO" id="GO:0007165">
    <property type="term" value="P:signal transduction"/>
    <property type="evidence" value="ECO:0007669"/>
    <property type="project" value="InterPro"/>
</dbReference>
<dbReference type="GO" id="GO:0000221">
    <property type="term" value="C:vacuolar proton-transporting V-type ATPase, V1 domain"/>
    <property type="evidence" value="ECO:0007669"/>
    <property type="project" value="InterPro"/>
</dbReference>
<dbReference type="InterPro" id="IPR004908">
    <property type="entry name" value="ATPase_V1-cplx_hsu"/>
</dbReference>